<dbReference type="Proteomes" id="UP001154255">
    <property type="component" value="Unassembled WGS sequence"/>
</dbReference>
<dbReference type="EMBL" id="CAMXCS010000007">
    <property type="protein sequence ID" value="CAI3956924.1"/>
    <property type="molecule type" value="Genomic_DNA"/>
</dbReference>
<accession>A0A9W4TQ18</accession>
<gene>
    <name evidence="2" type="ORF">R53529_LOCUS2054</name>
    <name evidence="1" type="ORF">R53530_LOCUS1958</name>
</gene>
<evidence type="ECO:0000313" key="2">
    <source>
        <dbReference type="EMBL" id="CAI3956924.1"/>
    </source>
</evidence>
<dbReference type="EMBL" id="CAMXCM010000007">
    <property type="protein sequence ID" value="CAI3953251.1"/>
    <property type="molecule type" value="Genomic_DNA"/>
</dbReference>
<reference evidence="1" key="1">
    <citation type="submission" date="2022-10" db="EMBL/GenBank/DDBJ databases">
        <authorList>
            <person name="Botero Cardona J."/>
        </authorList>
    </citation>
    <scope>NUCLEOTIDE SEQUENCE</scope>
    <source>
        <strain evidence="1">LMG 31819</strain>
        <strain evidence="2">R-53529</strain>
    </source>
</reference>
<keyword evidence="4" id="KW-1185">Reference proteome</keyword>
<sequence>MWSISKKRCIQLQSKGSYYNNNSKFTHNLTLPTRYDMEYLDYSLDISSFLQDSSDRVQSISAVAKNMELLWISYARECILFKLHGGSSEQAGNLYCYVQTVGRRSFQVNLNQSIQAGQFQRTDVPPDIVPNLVQFPNTQPLSSSDEAFFFFG</sequence>
<dbReference type="Proteomes" id="UP001154259">
    <property type="component" value="Unassembled WGS sequence"/>
</dbReference>
<evidence type="ECO:0000313" key="1">
    <source>
        <dbReference type="EMBL" id="CAI3953251.1"/>
    </source>
</evidence>
<comment type="caution">
    <text evidence="1">The sequence shown here is derived from an EMBL/GenBank/DDBJ whole genome shotgun (WGS) entry which is preliminary data.</text>
</comment>
<dbReference type="AlphaFoldDB" id="A0A9W4TQ18"/>
<organism evidence="1 3">
    <name type="scientific">Commensalibacter communis</name>
    <dbReference type="NCBI Taxonomy" id="2972786"/>
    <lineage>
        <taxon>Bacteria</taxon>
        <taxon>Pseudomonadati</taxon>
        <taxon>Pseudomonadota</taxon>
        <taxon>Alphaproteobacteria</taxon>
        <taxon>Acetobacterales</taxon>
        <taxon>Acetobacteraceae</taxon>
    </lineage>
</organism>
<protein>
    <submittedName>
        <fullName evidence="1">Uncharacterized protein</fullName>
    </submittedName>
</protein>
<name>A0A9W4TQ18_9PROT</name>
<evidence type="ECO:0000313" key="3">
    <source>
        <dbReference type="Proteomes" id="UP001154255"/>
    </source>
</evidence>
<proteinExistence type="predicted"/>
<dbReference type="RefSeq" id="WP_271790473.1">
    <property type="nucleotide sequence ID" value="NZ_CAMXCM010000007.1"/>
</dbReference>
<evidence type="ECO:0000313" key="4">
    <source>
        <dbReference type="Proteomes" id="UP001154259"/>
    </source>
</evidence>